<evidence type="ECO:0000313" key="10">
    <source>
        <dbReference type="Proteomes" id="UP000263595"/>
    </source>
</evidence>
<dbReference type="OrthoDB" id="7066727at2"/>
<keyword evidence="10" id="KW-1185">Reference proteome</keyword>
<dbReference type="InterPro" id="IPR020846">
    <property type="entry name" value="MFS_dom"/>
</dbReference>
<proteinExistence type="inferred from homology"/>
<evidence type="ECO:0000256" key="6">
    <source>
        <dbReference type="ARBA" id="ARBA00023136"/>
    </source>
</evidence>
<dbReference type="Proteomes" id="UP000263595">
    <property type="component" value="Unassembled WGS sequence"/>
</dbReference>
<feature type="domain" description="Major facilitator superfamily (MFS) profile" evidence="8">
    <location>
        <begin position="22"/>
        <end position="433"/>
    </location>
</feature>
<evidence type="ECO:0000256" key="4">
    <source>
        <dbReference type="ARBA" id="ARBA00022692"/>
    </source>
</evidence>
<feature type="transmembrane region" description="Helical" evidence="7">
    <location>
        <begin position="88"/>
        <end position="107"/>
    </location>
</feature>
<feature type="transmembrane region" description="Helical" evidence="7">
    <location>
        <begin position="146"/>
        <end position="168"/>
    </location>
</feature>
<dbReference type="Gene3D" id="1.20.1250.20">
    <property type="entry name" value="MFS general substrate transporter like domains"/>
    <property type="match status" value="1"/>
</dbReference>
<dbReference type="SUPFAM" id="SSF103473">
    <property type="entry name" value="MFS general substrate transporter"/>
    <property type="match status" value="1"/>
</dbReference>
<keyword evidence="3" id="KW-0813">Transport</keyword>
<comment type="similarity">
    <text evidence="2">Belongs to the major facilitator superfamily. Sugar transporter (TC 2.A.1.1) family.</text>
</comment>
<feature type="transmembrane region" description="Helical" evidence="7">
    <location>
        <begin position="113"/>
        <end position="134"/>
    </location>
</feature>
<feature type="transmembrane region" description="Helical" evidence="7">
    <location>
        <begin position="411"/>
        <end position="429"/>
    </location>
</feature>
<dbReference type="RefSeq" id="WP_119144373.1">
    <property type="nucleotide sequence ID" value="NZ_CBCSFL010000001.1"/>
</dbReference>
<organism evidence="9 10">
    <name type="scientific">Pseudomonas reidholzensis</name>
    <dbReference type="NCBI Taxonomy" id="1785162"/>
    <lineage>
        <taxon>Bacteria</taxon>
        <taxon>Pseudomonadati</taxon>
        <taxon>Pseudomonadota</taxon>
        <taxon>Gammaproteobacteria</taxon>
        <taxon>Pseudomonadales</taxon>
        <taxon>Pseudomonadaceae</taxon>
        <taxon>Pseudomonas</taxon>
    </lineage>
</organism>
<feature type="transmembrane region" description="Helical" evidence="7">
    <location>
        <begin position="20"/>
        <end position="38"/>
    </location>
</feature>
<accession>A0A383RXQ8</accession>
<evidence type="ECO:0000259" key="8">
    <source>
        <dbReference type="PROSITE" id="PS50850"/>
    </source>
</evidence>
<dbReference type="EMBL" id="UNOZ01000030">
    <property type="protein sequence ID" value="SYX91839.1"/>
    <property type="molecule type" value="Genomic_DNA"/>
</dbReference>
<dbReference type="InterPro" id="IPR011701">
    <property type="entry name" value="MFS"/>
</dbReference>
<dbReference type="InterPro" id="IPR005829">
    <property type="entry name" value="Sugar_transporter_CS"/>
</dbReference>
<dbReference type="InterPro" id="IPR036259">
    <property type="entry name" value="MFS_trans_sf"/>
</dbReference>
<sequence length="446" mass="47698">MQRINAVEILDSAKLSRFHFLLVFWCSFIMLFDGYDLVIYGSVLPHLMTEWNLTPAEAGMLGSSSMLGMMFGAVILGTSADRLGRRPVILFCVALFSVAAFINAFAYDATTFGICRFLTGVGLGGVVPNLVTILKEMAPTQYRNRLINLMLSFFAVGGLLSALAGMYLIPLLGWHSPFYIAGLSLLSLPLLYKTLPESVAYLVQRDRQEQVAKLLKRINPAHQPTGPVRYQVETVSNTAGTAMASLFSDARAVATLMVWVAFGMCMLMVYGLNTWLPKLMNSGGYPLGSSIAFLLVMNIGALIGQLASGFIADRWGCKPTLLLFFALSAVSISLLGVRPGPATLYLILLIAGGATVGCLSVVHTLAADIYPAVARSTGVSMAAAVGRCGAVAGPLLGGYLFSLSLPFEQNFLLFGLPGVVAVIAVLMIAQRHANRVPLDTHAKQGA</sequence>
<dbReference type="Pfam" id="PF07690">
    <property type="entry name" value="MFS_1"/>
    <property type="match status" value="1"/>
</dbReference>
<evidence type="ECO:0000256" key="1">
    <source>
        <dbReference type="ARBA" id="ARBA00004141"/>
    </source>
</evidence>
<dbReference type="GO" id="GO:0022857">
    <property type="term" value="F:transmembrane transporter activity"/>
    <property type="evidence" value="ECO:0007669"/>
    <property type="project" value="InterPro"/>
</dbReference>
<evidence type="ECO:0000256" key="2">
    <source>
        <dbReference type="ARBA" id="ARBA00010992"/>
    </source>
</evidence>
<evidence type="ECO:0000256" key="3">
    <source>
        <dbReference type="ARBA" id="ARBA00022448"/>
    </source>
</evidence>
<dbReference type="PANTHER" id="PTHR23511:SF34">
    <property type="entry name" value="SYNAPTIC VESICLE GLYCOPROTEIN 2"/>
    <property type="match status" value="1"/>
</dbReference>
<dbReference type="GO" id="GO:0016020">
    <property type="term" value="C:membrane"/>
    <property type="evidence" value="ECO:0007669"/>
    <property type="project" value="UniProtKB-SubCell"/>
</dbReference>
<evidence type="ECO:0000256" key="5">
    <source>
        <dbReference type="ARBA" id="ARBA00022989"/>
    </source>
</evidence>
<comment type="subcellular location">
    <subcellularLocation>
        <location evidence="1">Membrane</location>
        <topology evidence="1">Multi-pass membrane protein</topology>
    </subcellularLocation>
</comment>
<dbReference type="PANTHER" id="PTHR23511">
    <property type="entry name" value="SYNAPTIC VESICLE GLYCOPROTEIN 2"/>
    <property type="match status" value="1"/>
</dbReference>
<dbReference type="AlphaFoldDB" id="A0A383RXQ8"/>
<feature type="transmembrane region" description="Helical" evidence="7">
    <location>
        <begin position="378"/>
        <end position="399"/>
    </location>
</feature>
<feature type="transmembrane region" description="Helical" evidence="7">
    <location>
        <begin position="58"/>
        <end position="76"/>
    </location>
</feature>
<feature type="transmembrane region" description="Helical" evidence="7">
    <location>
        <begin position="291"/>
        <end position="312"/>
    </location>
</feature>
<dbReference type="CDD" id="cd17365">
    <property type="entry name" value="MFS_PcaK_like"/>
    <property type="match status" value="1"/>
</dbReference>
<dbReference type="PROSITE" id="PS00217">
    <property type="entry name" value="SUGAR_TRANSPORT_2"/>
    <property type="match status" value="1"/>
</dbReference>
<evidence type="ECO:0000313" key="9">
    <source>
        <dbReference type="EMBL" id="SYX91839.1"/>
    </source>
</evidence>
<feature type="transmembrane region" description="Helical" evidence="7">
    <location>
        <begin position="343"/>
        <end position="366"/>
    </location>
</feature>
<name>A0A383RXQ8_9PSED</name>
<feature type="transmembrane region" description="Helical" evidence="7">
    <location>
        <begin position="319"/>
        <end position="337"/>
    </location>
</feature>
<reference evidence="10" key="1">
    <citation type="submission" date="2018-08" db="EMBL/GenBank/DDBJ databases">
        <authorList>
            <person name="Blom J."/>
        </authorList>
    </citation>
    <scope>NUCLEOTIDE SEQUENCE [LARGE SCALE GENOMIC DNA]</scope>
    <source>
        <strain evidence="10">CCOS 865</strain>
    </source>
</reference>
<evidence type="ECO:0000256" key="7">
    <source>
        <dbReference type="SAM" id="Phobius"/>
    </source>
</evidence>
<keyword evidence="4 7" id="KW-0812">Transmembrane</keyword>
<dbReference type="PROSITE" id="PS50850">
    <property type="entry name" value="MFS"/>
    <property type="match status" value="1"/>
</dbReference>
<keyword evidence="5 7" id="KW-1133">Transmembrane helix</keyword>
<keyword evidence="6 7" id="KW-0472">Membrane</keyword>
<feature type="transmembrane region" description="Helical" evidence="7">
    <location>
        <begin position="252"/>
        <end position="271"/>
    </location>
</feature>
<gene>
    <name evidence="9" type="primary">benK1</name>
    <name evidence="9" type="ORF">CCOS865_04119</name>
</gene>
<protein>
    <submittedName>
        <fullName evidence="9">Benzoate transport protein</fullName>
    </submittedName>
</protein>